<keyword evidence="2 5" id="KW-0812">Transmembrane</keyword>
<dbReference type="InterPro" id="IPR001898">
    <property type="entry name" value="SLC13A/DASS"/>
</dbReference>
<dbReference type="AlphaFoldDB" id="A0A4U8UG65"/>
<accession>A0A4U8UG65</accession>
<feature type="transmembrane region" description="Helical" evidence="5">
    <location>
        <begin position="56"/>
        <end position="89"/>
    </location>
</feature>
<comment type="caution">
    <text evidence="6">The sequence shown here is derived from an EMBL/GenBank/DDBJ whole genome shotgun (WGS) entry which is preliminary data.</text>
</comment>
<keyword evidence="4 5" id="KW-0472">Membrane</keyword>
<feature type="transmembrane region" description="Helical" evidence="5">
    <location>
        <begin position="16"/>
        <end position="36"/>
    </location>
</feature>
<evidence type="ECO:0000256" key="3">
    <source>
        <dbReference type="ARBA" id="ARBA00022989"/>
    </source>
</evidence>
<dbReference type="PANTHER" id="PTHR10283:SF82">
    <property type="entry name" value="SOLUTE CARRIER FAMILY 13 MEMBER 2"/>
    <property type="match status" value="1"/>
</dbReference>
<protein>
    <submittedName>
        <fullName evidence="6">Uncharacterized protein</fullName>
    </submittedName>
</protein>
<evidence type="ECO:0000256" key="1">
    <source>
        <dbReference type="ARBA" id="ARBA00004141"/>
    </source>
</evidence>
<proteinExistence type="predicted"/>
<keyword evidence="7" id="KW-1185">Reference proteome</keyword>
<keyword evidence="3 5" id="KW-1133">Transmembrane helix</keyword>
<evidence type="ECO:0000256" key="5">
    <source>
        <dbReference type="SAM" id="Phobius"/>
    </source>
</evidence>
<organism evidence="6 7">
    <name type="scientific">Helicobacter apodemus</name>
    <dbReference type="NCBI Taxonomy" id="135569"/>
    <lineage>
        <taxon>Bacteria</taxon>
        <taxon>Pseudomonadati</taxon>
        <taxon>Campylobacterota</taxon>
        <taxon>Epsilonproteobacteria</taxon>
        <taxon>Campylobacterales</taxon>
        <taxon>Helicobacteraceae</taxon>
        <taxon>Helicobacter</taxon>
    </lineage>
</organism>
<dbReference type="PANTHER" id="PTHR10283">
    <property type="entry name" value="SOLUTE CARRIER FAMILY 13 MEMBER"/>
    <property type="match status" value="1"/>
</dbReference>
<dbReference type="EMBL" id="JRPC02000020">
    <property type="protein sequence ID" value="TLE14918.1"/>
    <property type="molecule type" value="Genomic_DNA"/>
</dbReference>
<feature type="transmembrane region" description="Helical" evidence="5">
    <location>
        <begin position="101"/>
        <end position="119"/>
    </location>
</feature>
<evidence type="ECO:0000256" key="2">
    <source>
        <dbReference type="ARBA" id="ARBA00022692"/>
    </source>
</evidence>
<dbReference type="Pfam" id="PF00939">
    <property type="entry name" value="Na_sulph_symp"/>
    <property type="match status" value="1"/>
</dbReference>
<dbReference type="GO" id="GO:1905039">
    <property type="term" value="P:carboxylic acid transmembrane transport"/>
    <property type="evidence" value="ECO:0007669"/>
    <property type="project" value="UniProtKB-ARBA"/>
</dbReference>
<dbReference type="Proteomes" id="UP000029920">
    <property type="component" value="Unassembled WGS sequence"/>
</dbReference>
<dbReference type="GO" id="GO:0005886">
    <property type="term" value="C:plasma membrane"/>
    <property type="evidence" value="ECO:0007669"/>
    <property type="project" value="TreeGrafter"/>
</dbReference>
<name>A0A4U8UG65_9HELI</name>
<evidence type="ECO:0000256" key="4">
    <source>
        <dbReference type="ARBA" id="ARBA00023136"/>
    </source>
</evidence>
<comment type="subcellular location">
    <subcellularLocation>
        <location evidence="1">Membrane</location>
        <topology evidence="1">Multi-pass membrane protein</topology>
    </subcellularLocation>
</comment>
<dbReference type="GO" id="GO:0008514">
    <property type="term" value="F:organic anion transmembrane transporter activity"/>
    <property type="evidence" value="ECO:0007669"/>
    <property type="project" value="UniProtKB-ARBA"/>
</dbReference>
<feature type="transmembrane region" description="Helical" evidence="5">
    <location>
        <begin position="139"/>
        <end position="161"/>
    </location>
</feature>
<evidence type="ECO:0000313" key="6">
    <source>
        <dbReference type="EMBL" id="TLE14918.1"/>
    </source>
</evidence>
<reference evidence="6 7" key="1">
    <citation type="journal article" date="2014" name="Genome Announc.">
        <title>Draft genome sequences of eight enterohepatic helicobacter species isolated from both laboratory and wild rodents.</title>
        <authorList>
            <person name="Sheh A."/>
            <person name="Shen Z."/>
            <person name="Fox J.G."/>
        </authorList>
    </citation>
    <scope>NUCLEOTIDE SEQUENCE [LARGE SCALE GENOMIC DNA]</scope>
    <source>
        <strain evidence="6 7">MIT-03-7007</strain>
    </source>
</reference>
<sequence length="165" mass="18528">MFVPKIGCLRWEDSKAIPIEVMFLFGAGFCIAMAIAKMHLGDAFKPIFEYFGTLPILIFLLCVCLLVLCLTMFISSTALIAILLSAIFASTKDFLDVPMRSLVMLIATICVGFSFMFPISTPPNAIVFSKGGVKIWDMFRFGFLLSMAGIVLIIIFGMLYWRWFF</sequence>
<evidence type="ECO:0000313" key="7">
    <source>
        <dbReference type="Proteomes" id="UP000029920"/>
    </source>
</evidence>
<gene>
    <name evidence="6" type="ORF">LS72_007755</name>
</gene>